<organism evidence="2 3">
    <name type="scientific">Solanum tuberosum</name>
    <name type="common">Potato</name>
    <dbReference type="NCBI Taxonomy" id="4113"/>
    <lineage>
        <taxon>Eukaryota</taxon>
        <taxon>Viridiplantae</taxon>
        <taxon>Streptophyta</taxon>
        <taxon>Embryophyta</taxon>
        <taxon>Tracheophyta</taxon>
        <taxon>Spermatophyta</taxon>
        <taxon>Magnoliopsida</taxon>
        <taxon>eudicotyledons</taxon>
        <taxon>Gunneridae</taxon>
        <taxon>Pentapetalae</taxon>
        <taxon>asterids</taxon>
        <taxon>lamiids</taxon>
        <taxon>Solanales</taxon>
        <taxon>Solanaceae</taxon>
        <taxon>Solanoideae</taxon>
        <taxon>Solaneae</taxon>
        <taxon>Solanum</taxon>
    </lineage>
</organism>
<dbReference type="HOGENOM" id="CLU_1828735_0_0_1"/>
<accession>M1DMH3</accession>
<sequence>MPSPEGENQVGERKEQSADRRVVPRCSARSPKVADLEDAEGQRKKAMKWVKGVIGELIDEPDLLRRMRYSIIKQMEDEKLQEKIREVKRARTDDGNSSKGKFEVQGKPRFKKRFSNQGSSSAPRVNRDRVSNPKPQGGNNG</sequence>
<dbReference type="EnsemblPlants" id="PGSC0003DMT400091389">
    <property type="protein sequence ID" value="PGSC0003DMT400091389"/>
    <property type="gene ID" value="PGSC0003DMG400040960"/>
</dbReference>
<feature type="compositionally biased region" description="Basic and acidic residues" evidence="1">
    <location>
        <begin position="10"/>
        <end position="22"/>
    </location>
</feature>
<proteinExistence type="predicted"/>
<dbReference type="Proteomes" id="UP000011115">
    <property type="component" value="Unassembled WGS sequence"/>
</dbReference>
<feature type="region of interest" description="Disordered" evidence="1">
    <location>
        <begin position="84"/>
        <end position="141"/>
    </location>
</feature>
<dbReference type="InParanoid" id="M1DMH3"/>
<dbReference type="AlphaFoldDB" id="M1DMH3"/>
<feature type="compositionally biased region" description="Basic and acidic residues" evidence="1">
    <location>
        <begin position="32"/>
        <end position="43"/>
    </location>
</feature>
<evidence type="ECO:0000313" key="2">
    <source>
        <dbReference type="EnsemblPlants" id="PGSC0003DMT400091389"/>
    </source>
</evidence>
<reference evidence="2" key="2">
    <citation type="submission" date="2015-06" db="UniProtKB">
        <authorList>
            <consortium name="EnsemblPlants"/>
        </authorList>
    </citation>
    <scope>IDENTIFICATION</scope>
    <source>
        <strain evidence="2">DM1-3 516 R44</strain>
    </source>
</reference>
<protein>
    <submittedName>
        <fullName evidence="2">Uncharacterized protein</fullName>
    </submittedName>
</protein>
<name>M1DMH3_SOLTU</name>
<evidence type="ECO:0000313" key="3">
    <source>
        <dbReference type="Proteomes" id="UP000011115"/>
    </source>
</evidence>
<keyword evidence="3" id="KW-1185">Reference proteome</keyword>
<evidence type="ECO:0000256" key="1">
    <source>
        <dbReference type="SAM" id="MobiDB-lite"/>
    </source>
</evidence>
<reference evidence="3" key="1">
    <citation type="journal article" date="2011" name="Nature">
        <title>Genome sequence and analysis of the tuber crop potato.</title>
        <authorList>
            <consortium name="The Potato Genome Sequencing Consortium"/>
        </authorList>
    </citation>
    <scope>NUCLEOTIDE SEQUENCE [LARGE SCALE GENOMIC DNA]</scope>
    <source>
        <strain evidence="3">cv. DM1-3 516 R44</strain>
    </source>
</reference>
<dbReference type="Gramene" id="PGSC0003DMT400091389">
    <property type="protein sequence ID" value="PGSC0003DMT400091389"/>
    <property type="gene ID" value="PGSC0003DMG400040960"/>
</dbReference>
<feature type="region of interest" description="Disordered" evidence="1">
    <location>
        <begin position="1"/>
        <end position="45"/>
    </location>
</feature>
<dbReference type="PaxDb" id="4113-PGSC0003DMT400091389"/>
<feature type="compositionally biased region" description="Basic and acidic residues" evidence="1">
    <location>
        <begin position="84"/>
        <end position="106"/>
    </location>
</feature>